<accession>A0A0F9NUM1</accession>
<sequence length="561" mass="64870">MLYSTATLLADSNIIESDDLNSLSQFILTHTGENIDLHNLYRKLKVDHISLNFPETIEKIKSRLLTSLLSANYDKQGRLLSNQIKNRLKQLLSFIIDDYLEVNNFLYFYRLMENYAGKRDIDNIRFLESVLVSNDVFRRMGINQQKLSKLLFGDENFIKDSFTRDLISHTSSILRIITTSLKWDSSSFNGLLSDNEIKDLRSKIIDLVSVFVFSASGYLADTVPRFGLFHNKEFLREEWDLIQSIWVSASIFSQEFKIQNPLIKELFNIKVDLTSKLKISRARFNIGTSTLKQILDALYGFIGQEMSSPSPEGFLRIEYYFDTISQVKKYASNRYLGLSVDRSILRGRDRLWNKDYIVAYHIITLLVRDLGFDPITFQPLDPLIFEDGTFARHHIDSLEKALLWVTRLLLTDDSKHSAIYYSLARDPKGVKEIEILLKKFQELINTDGSGPNGRLEEIDVRRIMGGVTVNGRPIIDWWINDNGKSFKDYLAIFNDRRNLVRAGDITGFISTDYEPAFIRFYSAALHTLNAYYSILGETTTYDITRLFSDEDLKLLGRIFSF</sequence>
<name>A0A0F9NUM1_9ZZZZ</name>
<organism evidence="1">
    <name type="scientific">marine sediment metagenome</name>
    <dbReference type="NCBI Taxonomy" id="412755"/>
    <lineage>
        <taxon>unclassified sequences</taxon>
        <taxon>metagenomes</taxon>
        <taxon>ecological metagenomes</taxon>
    </lineage>
</organism>
<gene>
    <name evidence="1" type="ORF">LCGC14_0982710</name>
</gene>
<comment type="caution">
    <text evidence="1">The sequence shown here is derived from an EMBL/GenBank/DDBJ whole genome shotgun (WGS) entry which is preliminary data.</text>
</comment>
<proteinExistence type="predicted"/>
<protein>
    <submittedName>
        <fullName evidence="1">Uncharacterized protein</fullName>
    </submittedName>
</protein>
<reference evidence="1" key="1">
    <citation type="journal article" date="2015" name="Nature">
        <title>Complex archaea that bridge the gap between prokaryotes and eukaryotes.</title>
        <authorList>
            <person name="Spang A."/>
            <person name="Saw J.H."/>
            <person name="Jorgensen S.L."/>
            <person name="Zaremba-Niedzwiedzka K."/>
            <person name="Martijn J."/>
            <person name="Lind A.E."/>
            <person name="van Eijk R."/>
            <person name="Schleper C."/>
            <person name="Guy L."/>
            <person name="Ettema T.J."/>
        </authorList>
    </citation>
    <scope>NUCLEOTIDE SEQUENCE</scope>
</reference>
<evidence type="ECO:0000313" key="1">
    <source>
        <dbReference type="EMBL" id="KKN15772.1"/>
    </source>
</evidence>
<dbReference type="AlphaFoldDB" id="A0A0F9NUM1"/>
<dbReference type="EMBL" id="LAZR01003679">
    <property type="protein sequence ID" value="KKN15772.1"/>
    <property type="molecule type" value="Genomic_DNA"/>
</dbReference>